<dbReference type="RefSeq" id="WP_310332854.1">
    <property type="nucleotide sequence ID" value="NZ_JAVDXV010000012.1"/>
</dbReference>
<organism evidence="2 3">
    <name type="scientific">Roseateles asaccharophilus</name>
    <dbReference type="NCBI Taxonomy" id="582607"/>
    <lineage>
        <taxon>Bacteria</taxon>
        <taxon>Pseudomonadati</taxon>
        <taxon>Pseudomonadota</taxon>
        <taxon>Betaproteobacteria</taxon>
        <taxon>Burkholderiales</taxon>
        <taxon>Sphaerotilaceae</taxon>
        <taxon>Roseateles</taxon>
    </lineage>
</organism>
<dbReference type="InterPro" id="IPR032708">
    <property type="entry name" value="McjB_C"/>
</dbReference>
<proteinExistence type="predicted"/>
<gene>
    <name evidence="2" type="ORF">J2X21_005014</name>
</gene>
<sequence>MPTTTPIQPEYRLADHVRACHVDGQVILLDLQRDKYIGAGGPLMAALSARIAGWPAKDLDQVEPASNGVDHWIGHLRDQALLVPASLPAPAHEALASPRNSLSHGEHVPSPGVPWRRFLGLAYAALLTTHWLKRHSMATIACSVRALRPARGMKTDDEQVGALRRASAWYLRMRPVVITSHDKCLHDSLTLLRFLAAEKLYASWVVGVRTRPFAAHSWVQSGDLVLNDTHEYVRGFTPILVV</sequence>
<evidence type="ECO:0000259" key="1">
    <source>
        <dbReference type="Pfam" id="PF13471"/>
    </source>
</evidence>
<comment type="caution">
    <text evidence="2">The sequence shown here is derived from an EMBL/GenBank/DDBJ whole genome shotgun (WGS) entry which is preliminary data.</text>
</comment>
<accession>A0ABU2AHB8</accession>
<dbReference type="EMBL" id="JAVDXV010000012">
    <property type="protein sequence ID" value="MDR7335847.1"/>
    <property type="molecule type" value="Genomic_DNA"/>
</dbReference>
<evidence type="ECO:0000313" key="3">
    <source>
        <dbReference type="Proteomes" id="UP001180825"/>
    </source>
</evidence>
<dbReference type="NCBIfam" id="NF033537">
    <property type="entry name" value="lasso_biosyn_B2"/>
    <property type="match status" value="1"/>
</dbReference>
<dbReference type="Pfam" id="PF13471">
    <property type="entry name" value="Transglut_core3"/>
    <property type="match status" value="1"/>
</dbReference>
<feature type="domain" description="Microcin J25-processing protein McjB C-terminal" evidence="1">
    <location>
        <begin position="126"/>
        <end position="240"/>
    </location>
</feature>
<name>A0ABU2AHB8_9BURK</name>
<dbReference type="InterPro" id="IPR053521">
    <property type="entry name" value="McjB-like"/>
</dbReference>
<reference evidence="2 3" key="1">
    <citation type="submission" date="2023-07" db="EMBL/GenBank/DDBJ databases">
        <title>Sorghum-associated microbial communities from plants grown in Nebraska, USA.</title>
        <authorList>
            <person name="Schachtman D."/>
        </authorList>
    </citation>
    <scope>NUCLEOTIDE SEQUENCE [LARGE SCALE GENOMIC DNA]</scope>
    <source>
        <strain evidence="2 3">BE316</strain>
    </source>
</reference>
<protein>
    <recommendedName>
        <fullName evidence="1">Microcin J25-processing protein McjB C-terminal domain-containing protein</fullName>
    </recommendedName>
</protein>
<evidence type="ECO:0000313" key="2">
    <source>
        <dbReference type="EMBL" id="MDR7335847.1"/>
    </source>
</evidence>
<dbReference type="Proteomes" id="UP001180825">
    <property type="component" value="Unassembled WGS sequence"/>
</dbReference>
<keyword evidence="3" id="KW-1185">Reference proteome</keyword>